<dbReference type="Proteomes" id="UP001314263">
    <property type="component" value="Unassembled WGS sequence"/>
</dbReference>
<keyword evidence="4" id="KW-1185">Reference proteome</keyword>
<comment type="caution">
    <text evidence="3">The sequence shown here is derived from an EMBL/GenBank/DDBJ whole genome shotgun (WGS) entry which is preliminary data.</text>
</comment>
<sequence>MASGLSQQGHEVAAEQGSYGMLSGDSAFHEDELEEAAVPAQEPSAAHHGQKEGSLRAHMGQAEPDLAEGGSPSAEIRTVHHTQKNGSIYSHTAQRDADPAGGVKAAEKAPQAQHSQKEVAAERAHMPQLELDAIGLYTPLERAKQADAAGQAAALKGAASASHTHALEAAGQETPLEIAERAAHTHEEGAHHVQKGAQPHGAPAKASESRAHVVIDEHAHHKQADGQHGAQERKAARPSSNHGKAEAIYWEGRERAEAARLSLPAEVFQRQYSNLSEGISVWDLYPPDYNCPLLKERVGPVGRGGKWICGMRTLQEMHHCLVYSLGGREDTGVEDELADRTLCEVHRFDPVPSAEPEAHALGRPGLHFHSVGISGGPGGQAGRESAERWQSLEGIMLELGHEWLEVLSVESRGQEWALFRDFYQKPGATLPATNLVVRFHMAGDVAEACQVIDLILSDSFRVFSAQPRGNITELAFVKVSPDGLVCIPHGHSAAQDSSLAQLPMGCLNPPRKGIITN</sequence>
<dbReference type="InterPro" id="IPR026913">
    <property type="entry name" value="METTL24"/>
</dbReference>
<feature type="domain" description="Methyltransferase" evidence="2">
    <location>
        <begin position="283"/>
        <end position="447"/>
    </location>
</feature>
<proteinExistence type="predicted"/>
<dbReference type="AlphaFoldDB" id="A0AAV1I920"/>
<accession>A0AAV1I920</accession>
<feature type="compositionally biased region" description="Basic and acidic residues" evidence="1">
    <location>
        <begin position="207"/>
        <end position="235"/>
    </location>
</feature>
<evidence type="ECO:0000313" key="3">
    <source>
        <dbReference type="EMBL" id="CAK0783873.1"/>
    </source>
</evidence>
<protein>
    <recommendedName>
        <fullName evidence="2">Methyltransferase domain-containing protein</fullName>
    </recommendedName>
</protein>
<dbReference type="Pfam" id="PF13383">
    <property type="entry name" value="Methyltransf_22"/>
    <property type="match status" value="1"/>
</dbReference>
<dbReference type="PANTHER" id="PTHR32026:SF10">
    <property type="entry name" value="METHYLTRANSFERASE-LIKE PROTEIN 24-RELATED"/>
    <property type="match status" value="1"/>
</dbReference>
<organism evidence="3 4">
    <name type="scientific">Coccomyxa viridis</name>
    <dbReference type="NCBI Taxonomy" id="1274662"/>
    <lineage>
        <taxon>Eukaryota</taxon>
        <taxon>Viridiplantae</taxon>
        <taxon>Chlorophyta</taxon>
        <taxon>core chlorophytes</taxon>
        <taxon>Trebouxiophyceae</taxon>
        <taxon>Trebouxiophyceae incertae sedis</taxon>
        <taxon>Coccomyxaceae</taxon>
        <taxon>Coccomyxa</taxon>
    </lineage>
</organism>
<evidence type="ECO:0000256" key="1">
    <source>
        <dbReference type="SAM" id="MobiDB-lite"/>
    </source>
</evidence>
<evidence type="ECO:0000259" key="2">
    <source>
        <dbReference type="Pfam" id="PF13383"/>
    </source>
</evidence>
<dbReference type="EMBL" id="CAUYUE010000009">
    <property type="protein sequence ID" value="CAK0783873.1"/>
    <property type="molecule type" value="Genomic_DNA"/>
</dbReference>
<gene>
    <name evidence="3" type="ORF">CVIRNUC_007073</name>
</gene>
<evidence type="ECO:0000313" key="4">
    <source>
        <dbReference type="Proteomes" id="UP001314263"/>
    </source>
</evidence>
<feature type="region of interest" description="Disordered" evidence="1">
    <location>
        <begin position="183"/>
        <end position="243"/>
    </location>
</feature>
<feature type="region of interest" description="Disordered" evidence="1">
    <location>
        <begin position="81"/>
        <end position="124"/>
    </location>
</feature>
<reference evidence="3 4" key="1">
    <citation type="submission" date="2023-10" db="EMBL/GenBank/DDBJ databases">
        <authorList>
            <person name="Maclean D."/>
            <person name="Macfadyen A."/>
        </authorList>
    </citation>
    <scope>NUCLEOTIDE SEQUENCE [LARGE SCALE GENOMIC DNA]</scope>
</reference>
<feature type="compositionally biased region" description="Basic and acidic residues" evidence="1">
    <location>
        <begin position="115"/>
        <end position="124"/>
    </location>
</feature>
<feature type="region of interest" description="Disordered" evidence="1">
    <location>
        <begin position="32"/>
        <end position="56"/>
    </location>
</feature>
<dbReference type="PANTHER" id="PTHR32026">
    <property type="entry name" value="METHYLTRANSFERASE-LIKE PROTEIN 24"/>
    <property type="match status" value="1"/>
</dbReference>
<name>A0AAV1I920_9CHLO</name>
<dbReference type="InterPro" id="IPR025714">
    <property type="entry name" value="Methyltranfer_dom"/>
</dbReference>